<dbReference type="AlphaFoldDB" id="A0ABD6DH43"/>
<evidence type="ECO:0000313" key="1">
    <source>
        <dbReference type="EMBL" id="MFD1644161.1"/>
    </source>
</evidence>
<accession>A0ABD6DH43</accession>
<gene>
    <name evidence="1" type="ORF">ACFSBL_00530</name>
</gene>
<proteinExistence type="predicted"/>
<reference evidence="1 2" key="1">
    <citation type="journal article" date="2019" name="Int. J. Syst. Evol. Microbiol.">
        <title>The Global Catalogue of Microorganisms (GCM) 10K type strain sequencing project: providing services to taxonomists for standard genome sequencing and annotation.</title>
        <authorList>
            <consortium name="The Broad Institute Genomics Platform"/>
            <consortium name="The Broad Institute Genome Sequencing Center for Infectious Disease"/>
            <person name="Wu L."/>
            <person name="Ma J."/>
        </authorList>
    </citation>
    <scope>NUCLEOTIDE SEQUENCE [LARGE SCALE GENOMIC DNA]</scope>
    <source>
        <strain evidence="1 2">CGMCC 1.10390</strain>
    </source>
</reference>
<dbReference type="RefSeq" id="WP_256399443.1">
    <property type="nucleotide sequence ID" value="NZ_JANHJR010000002.1"/>
</dbReference>
<evidence type="ECO:0000313" key="2">
    <source>
        <dbReference type="Proteomes" id="UP001597034"/>
    </source>
</evidence>
<dbReference type="EMBL" id="JBHUDO010000001">
    <property type="protein sequence ID" value="MFD1644161.1"/>
    <property type="molecule type" value="Genomic_DNA"/>
</dbReference>
<name>A0ABD6DH43_9EURY</name>
<comment type="caution">
    <text evidence="1">The sequence shown here is derived from an EMBL/GenBank/DDBJ whole genome shotgun (WGS) entry which is preliminary data.</text>
</comment>
<keyword evidence="2" id="KW-1185">Reference proteome</keyword>
<dbReference type="Proteomes" id="UP001597034">
    <property type="component" value="Unassembled WGS sequence"/>
</dbReference>
<organism evidence="1 2">
    <name type="scientific">Haloarchaeobius litoreus</name>
    <dbReference type="NCBI Taxonomy" id="755306"/>
    <lineage>
        <taxon>Archaea</taxon>
        <taxon>Methanobacteriati</taxon>
        <taxon>Methanobacteriota</taxon>
        <taxon>Stenosarchaea group</taxon>
        <taxon>Halobacteria</taxon>
        <taxon>Halobacteriales</taxon>
        <taxon>Halorubellaceae</taxon>
        <taxon>Haloarchaeobius</taxon>
    </lineage>
</organism>
<protein>
    <submittedName>
        <fullName evidence="1">Uncharacterized protein</fullName>
    </submittedName>
</protein>
<sequence>MRQRYLLILLGLVLALLALGALPSLLASGDPYYVTSAEVETDHDTVDVTNFSERQYPYLFAALSDGRSGSYYEGPVGIKGAFTHSPFDEFGALRTRSADAVDGDVAYVQHNGTVYRLELTRETDE</sequence>